<accession>A0A7V2AW70</accession>
<evidence type="ECO:0000259" key="1">
    <source>
        <dbReference type="Pfam" id="PF01326"/>
    </source>
</evidence>
<dbReference type="Gene3D" id="3.30.460.10">
    <property type="entry name" value="Beta Polymerase, domain 2"/>
    <property type="match status" value="1"/>
</dbReference>
<dbReference type="SUPFAM" id="SSF81301">
    <property type="entry name" value="Nucleotidyltransferase"/>
    <property type="match status" value="1"/>
</dbReference>
<dbReference type="AlphaFoldDB" id="A0A7V2AW70"/>
<dbReference type="GO" id="GO:0016779">
    <property type="term" value="F:nucleotidyltransferase activity"/>
    <property type="evidence" value="ECO:0007669"/>
    <property type="project" value="InterPro"/>
</dbReference>
<dbReference type="Pfam" id="PF01909">
    <property type="entry name" value="NTP_transf_2"/>
    <property type="match status" value="1"/>
</dbReference>
<feature type="domain" description="Pyruvate phosphate dikinase AMP/ATP-binding" evidence="1">
    <location>
        <begin position="77"/>
        <end position="140"/>
    </location>
</feature>
<dbReference type="EMBL" id="DSEC01000577">
    <property type="protein sequence ID" value="HER44397.1"/>
    <property type="molecule type" value="Genomic_DNA"/>
</dbReference>
<reference evidence="3" key="1">
    <citation type="journal article" date="2020" name="mSystems">
        <title>Genome- and Community-Level Interaction Insights into Carbon Utilization and Element Cycling Functions of Hydrothermarchaeota in Hydrothermal Sediment.</title>
        <authorList>
            <person name="Zhou Z."/>
            <person name="Liu Y."/>
            <person name="Xu W."/>
            <person name="Pan J."/>
            <person name="Luo Z.H."/>
            <person name="Li M."/>
        </authorList>
    </citation>
    <scope>NUCLEOTIDE SEQUENCE [LARGE SCALE GENOMIC DNA]</scope>
    <source>
        <strain evidence="3">SpSt-1233</strain>
    </source>
</reference>
<dbReference type="GO" id="GO:0005524">
    <property type="term" value="F:ATP binding"/>
    <property type="evidence" value="ECO:0007669"/>
    <property type="project" value="InterPro"/>
</dbReference>
<sequence>VNVAPEEIEYYSPKMIDVINLKNNTFETIRISDLLRMHGDQYPGIEKMVLVNESGRIRKPLAMSIDFEKDDLLMTFEGLLNDTSFIKKVRAILNVLEKTINTPVDIEFAHDGTDFYLLQCRPQSYSQDTAPAPIPKDMPEENIVFSANRHVSNGRVPDITHIVYVDPAKYGEISSHEELIQVGRAVGKLNKFLPKRQFVLMGPGRWGSRGDIKLGVNVTYSDINNTAVLMEIARNTGGYRPDLSFGTHFFQDLVEGQIRYLPLYPDDEGIIFNERFLSTSTNLLADVLPEYAGLSDTVKLIDIPREKNGKVLRVLMNADLGEAVGILVDPASSTEAVESTVEDQSKPTDHLWIWRLRMAEHIASQLDPARFGVAGLYVFGSTKNATAGLASDIDLIVHFRGTENQLEELKIWFEAWSLCLDEINYLRTGYRAGGLLDVHFVTDEDIAAKSSFAVKIGAVTDAARPLKLKEPGVS</sequence>
<dbReference type="Pfam" id="PF01326">
    <property type="entry name" value="PPDK_N"/>
    <property type="match status" value="1"/>
</dbReference>
<dbReference type="Gene3D" id="3.30.470.20">
    <property type="entry name" value="ATP-grasp fold, B domain"/>
    <property type="match status" value="1"/>
</dbReference>
<evidence type="ECO:0000259" key="2">
    <source>
        <dbReference type="Pfam" id="PF01909"/>
    </source>
</evidence>
<dbReference type="InterPro" id="IPR043519">
    <property type="entry name" value="NT_sf"/>
</dbReference>
<comment type="caution">
    <text evidence="3">The sequence shown here is derived from an EMBL/GenBank/DDBJ whole genome shotgun (WGS) entry which is preliminary data.</text>
</comment>
<protein>
    <submittedName>
        <fullName evidence="3">Pyruvate, phosphate dikinase</fullName>
    </submittedName>
</protein>
<evidence type="ECO:0000313" key="3">
    <source>
        <dbReference type="EMBL" id="HER44397.1"/>
    </source>
</evidence>
<feature type="domain" description="Polymerase nucleotidyl transferase" evidence="2">
    <location>
        <begin position="368"/>
        <end position="413"/>
    </location>
</feature>
<dbReference type="Proteomes" id="UP000886069">
    <property type="component" value="Unassembled WGS sequence"/>
</dbReference>
<organism evidence="3">
    <name type="scientific">Eiseniibacteriota bacterium</name>
    <dbReference type="NCBI Taxonomy" id="2212470"/>
    <lineage>
        <taxon>Bacteria</taxon>
        <taxon>Candidatus Eiseniibacteriota</taxon>
    </lineage>
</organism>
<proteinExistence type="predicted"/>
<name>A0A7V2AW70_UNCEI</name>
<dbReference type="GO" id="GO:0016301">
    <property type="term" value="F:kinase activity"/>
    <property type="evidence" value="ECO:0007669"/>
    <property type="project" value="InterPro"/>
</dbReference>
<dbReference type="InterPro" id="IPR002934">
    <property type="entry name" value="Polymerase_NTP_transf_dom"/>
</dbReference>
<feature type="non-terminal residue" evidence="3">
    <location>
        <position position="1"/>
    </location>
</feature>
<keyword evidence="3" id="KW-0670">Pyruvate</keyword>
<gene>
    <name evidence="3" type="ORF">ENO08_08055</name>
</gene>
<dbReference type="SUPFAM" id="SSF56059">
    <property type="entry name" value="Glutathione synthetase ATP-binding domain-like"/>
    <property type="match status" value="1"/>
</dbReference>
<dbReference type="InterPro" id="IPR002192">
    <property type="entry name" value="PPDK_AMP/ATP-bd"/>
</dbReference>